<protein>
    <submittedName>
        <fullName evidence="3">Aste57867_8548 protein</fullName>
    </submittedName>
</protein>
<keyword evidence="4" id="KW-1185">Reference proteome</keyword>
<dbReference type="EMBL" id="CAADRA010005126">
    <property type="protein sequence ID" value="VFT85434.1"/>
    <property type="molecule type" value="Genomic_DNA"/>
</dbReference>
<gene>
    <name evidence="3" type="primary">Aste57867_8548</name>
    <name evidence="2" type="ORF">As57867_008516</name>
    <name evidence="3" type="ORF">ASTE57867_8548</name>
</gene>
<organism evidence="3 4">
    <name type="scientific">Aphanomyces stellatus</name>
    <dbReference type="NCBI Taxonomy" id="120398"/>
    <lineage>
        <taxon>Eukaryota</taxon>
        <taxon>Sar</taxon>
        <taxon>Stramenopiles</taxon>
        <taxon>Oomycota</taxon>
        <taxon>Saprolegniomycetes</taxon>
        <taxon>Saprolegniales</taxon>
        <taxon>Verrucalvaceae</taxon>
        <taxon>Aphanomyces</taxon>
    </lineage>
</organism>
<feature type="region of interest" description="Disordered" evidence="1">
    <location>
        <begin position="31"/>
        <end position="64"/>
    </location>
</feature>
<evidence type="ECO:0000313" key="3">
    <source>
        <dbReference type="EMBL" id="VFT85434.1"/>
    </source>
</evidence>
<proteinExistence type="predicted"/>
<dbReference type="Proteomes" id="UP000332933">
    <property type="component" value="Unassembled WGS sequence"/>
</dbReference>
<dbReference type="EMBL" id="VJMH01005105">
    <property type="protein sequence ID" value="KAF0700938.1"/>
    <property type="molecule type" value="Genomic_DNA"/>
</dbReference>
<name>A0A485KKL5_9STRA</name>
<reference evidence="2" key="2">
    <citation type="submission" date="2019-06" db="EMBL/GenBank/DDBJ databases">
        <title>Genomics analysis of Aphanomyces spp. identifies a new class of oomycete effector associated with host adaptation.</title>
        <authorList>
            <person name="Gaulin E."/>
        </authorList>
    </citation>
    <scope>NUCLEOTIDE SEQUENCE</scope>
    <source>
        <strain evidence="2">CBS 578.67</strain>
    </source>
</reference>
<evidence type="ECO:0000256" key="1">
    <source>
        <dbReference type="SAM" id="MobiDB-lite"/>
    </source>
</evidence>
<dbReference type="AlphaFoldDB" id="A0A485KKL5"/>
<evidence type="ECO:0000313" key="2">
    <source>
        <dbReference type="EMBL" id="KAF0700938.1"/>
    </source>
</evidence>
<reference evidence="3 4" key="1">
    <citation type="submission" date="2019-03" db="EMBL/GenBank/DDBJ databases">
        <authorList>
            <person name="Gaulin E."/>
            <person name="Dumas B."/>
        </authorList>
    </citation>
    <scope>NUCLEOTIDE SEQUENCE [LARGE SCALE GENOMIC DNA]</scope>
    <source>
        <strain evidence="3">CBS 568.67</strain>
    </source>
</reference>
<evidence type="ECO:0000313" key="4">
    <source>
        <dbReference type="Proteomes" id="UP000332933"/>
    </source>
</evidence>
<accession>A0A485KKL5</accession>
<sequence>MDHLGTKLRLDVILNPDDDVSHAARTSAVVMEGGAATLPGTADLKESTQRRRRPPPSGTTSTRQKVEIEVLKAELKTLHAQIQEMEVVSSSRKMTYWEHMAKIQGLERLKAVATNGQLTEAVREHTAWTDEINLLLKKKRRLMHPTDASMRSWEAYVLPPFSTDDAGSLSRRRRAMHAIADREYDRLQSVYLQAGVLGRNGAPFFQSALKPQPSGAVVFEFVEHTTVAAPFDRVGAAMWRAVSTNLPVPEGGGLVQTIDTIDDDVVYNCVTNTRQAIPLHSNIVLKRYRNATSVIQVARGILVDPMCPTDASVLVEDVTVWNGVTADETAPDAACVFTLVIRLNLGHVIIDETEDLTSQLATMSLAQVPKTQGTLGTDALRGYFETQQHAPVTMGNLHIYLGRVLRMEGPMRRGINDVVEAFQREQQQQRRLEH</sequence>